<evidence type="ECO:0000313" key="1">
    <source>
        <dbReference type="EMBL" id="EFQ87262.1"/>
    </source>
</evidence>
<dbReference type="OrthoDB" id="538223at2759"/>
<gene>
    <name evidence="1" type="ORF">PTT_17279</name>
</gene>
<accession>E3S425</accession>
<proteinExistence type="predicted"/>
<keyword evidence="2" id="KW-1185">Reference proteome</keyword>
<evidence type="ECO:0000313" key="2">
    <source>
        <dbReference type="Proteomes" id="UP000001067"/>
    </source>
</evidence>
<name>E3S425_PYRTT</name>
<dbReference type="HOGENOM" id="CLU_126646_0_0_1"/>
<sequence>MTPDLSLPSRAPELGQYGDCNWDDAAFAIYTLLGDKVSLQEVASVLEKQWLEQGNENHLVRPATPTAEFDTLQDIVQAHINLDKGKRERNDGGAAADLEWWPTAFIVVVREDWRTKPGGLLFVFADDEKDCEMDKFYFKIEDAYMMLSSLSFGDEELATSKEAYSQEPQA</sequence>
<organism evidence="2">
    <name type="scientific">Pyrenophora teres f. teres (strain 0-1)</name>
    <name type="common">Barley net blotch fungus</name>
    <name type="synonym">Drechslera teres f. teres</name>
    <dbReference type="NCBI Taxonomy" id="861557"/>
    <lineage>
        <taxon>Eukaryota</taxon>
        <taxon>Fungi</taxon>
        <taxon>Dikarya</taxon>
        <taxon>Ascomycota</taxon>
        <taxon>Pezizomycotina</taxon>
        <taxon>Dothideomycetes</taxon>
        <taxon>Pleosporomycetidae</taxon>
        <taxon>Pleosporales</taxon>
        <taxon>Pleosporineae</taxon>
        <taxon>Pleosporaceae</taxon>
        <taxon>Pyrenophora</taxon>
    </lineage>
</organism>
<protein>
    <submittedName>
        <fullName evidence="1">Uncharacterized protein</fullName>
    </submittedName>
</protein>
<dbReference type="Proteomes" id="UP000001067">
    <property type="component" value="Unassembled WGS sequence"/>
</dbReference>
<dbReference type="eggNOG" id="ENOG502SJKU">
    <property type="taxonomic scope" value="Eukaryota"/>
</dbReference>
<dbReference type="KEGG" id="pte:PTT_17279"/>
<reference evidence="1 2" key="1">
    <citation type="journal article" date="2010" name="Genome Biol.">
        <title>A first genome assembly of the barley fungal pathogen Pyrenophora teres f. teres.</title>
        <authorList>
            <person name="Ellwood S.R."/>
            <person name="Liu Z."/>
            <person name="Syme R.A."/>
            <person name="Lai Z."/>
            <person name="Hane J.K."/>
            <person name="Keiper F."/>
            <person name="Moffat C.S."/>
            <person name="Oliver R.P."/>
            <person name="Friesen T.L."/>
        </authorList>
    </citation>
    <scope>NUCLEOTIDE SEQUENCE [LARGE SCALE GENOMIC DNA]</scope>
    <source>
        <strain evidence="1 2">0-1</strain>
    </source>
</reference>
<dbReference type="EMBL" id="GL537082">
    <property type="protein sequence ID" value="EFQ87262.1"/>
    <property type="molecule type" value="Genomic_DNA"/>
</dbReference>
<dbReference type="AlphaFoldDB" id="E3S425"/>